<dbReference type="GO" id="GO:0015095">
    <property type="term" value="F:magnesium ion transmembrane transporter activity"/>
    <property type="evidence" value="ECO:0007669"/>
    <property type="project" value="UniProtKB-UniRule"/>
</dbReference>
<evidence type="ECO:0000313" key="11">
    <source>
        <dbReference type="EMBL" id="EDY20556.1"/>
    </source>
</evidence>
<dbReference type="SUPFAM" id="SSF54631">
    <property type="entry name" value="CBS-domain pair"/>
    <property type="match status" value="1"/>
</dbReference>
<evidence type="ECO:0000256" key="2">
    <source>
        <dbReference type="ARBA" id="ARBA00009749"/>
    </source>
</evidence>
<keyword evidence="7 9" id="KW-0472">Membrane</keyword>
<evidence type="ECO:0000256" key="8">
    <source>
        <dbReference type="PROSITE-ProRule" id="PRU00703"/>
    </source>
</evidence>
<name>B4CYL5_9BACT</name>
<dbReference type="eggNOG" id="COG2239">
    <property type="taxonomic scope" value="Bacteria"/>
</dbReference>
<proteinExistence type="inferred from homology"/>
<dbReference type="PROSITE" id="PS51371">
    <property type="entry name" value="CBS"/>
    <property type="match status" value="2"/>
</dbReference>
<dbReference type="CDD" id="cd04606">
    <property type="entry name" value="CBS_pair_Mg_transporter"/>
    <property type="match status" value="1"/>
</dbReference>
<dbReference type="Pfam" id="PF03448">
    <property type="entry name" value="MgtE_N"/>
    <property type="match status" value="1"/>
</dbReference>
<evidence type="ECO:0000256" key="6">
    <source>
        <dbReference type="ARBA" id="ARBA00022989"/>
    </source>
</evidence>
<dbReference type="STRING" id="497964.CfE428DRAFT_1753"/>
<feature type="transmembrane region" description="Helical" evidence="9">
    <location>
        <begin position="465"/>
        <end position="488"/>
    </location>
</feature>
<organism evidence="11 12">
    <name type="scientific">Chthoniobacter flavus Ellin428</name>
    <dbReference type="NCBI Taxonomy" id="497964"/>
    <lineage>
        <taxon>Bacteria</taxon>
        <taxon>Pseudomonadati</taxon>
        <taxon>Verrucomicrobiota</taxon>
        <taxon>Spartobacteria</taxon>
        <taxon>Chthoniobacterales</taxon>
        <taxon>Chthoniobacteraceae</taxon>
        <taxon>Chthoniobacter</taxon>
    </lineage>
</organism>
<keyword evidence="6 9" id="KW-1133">Transmembrane helix</keyword>
<comment type="subunit">
    <text evidence="9">Homodimer.</text>
</comment>
<dbReference type="Gene3D" id="1.10.357.20">
    <property type="entry name" value="SLC41 divalent cation transporters, integral membrane domain"/>
    <property type="match status" value="1"/>
</dbReference>
<dbReference type="SUPFAM" id="SSF158791">
    <property type="entry name" value="MgtE N-terminal domain-like"/>
    <property type="match status" value="1"/>
</dbReference>
<dbReference type="Gene3D" id="3.10.580.10">
    <property type="entry name" value="CBS-domain"/>
    <property type="match status" value="1"/>
</dbReference>
<evidence type="ECO:0000256" key="5">
    <source>
        <dbReference type="ARBA" id="ARBA00022842"/>
    </source>
</evidence>
<evidence type="ECO:0000256" key="7">
    <source>
        <dbReference type="ARBA" id="ARBA00023136"/>
    </source>
</evidence>
<dbReference type="GO" id="GO:0005886">
    <property type="term" value="C:plasma membrane"/>
    <property type="evidence" value="ECO:0007669"/>
    <property type="project" value="UniProtKB-SubCell"/>
</dbReference>
<keyword evidence="12" id="KW-1185">Reference proteome</keyword>
<dbReference type="InterPro" id="IPR038076">
    <property type="entry name" value="MgtE_N_sf"/>
</dbReference>
<feature type="transmembrane region" description="Helical" evidence="9">
    <location>
        <begin position="423"/>
        <end position="453"/>
    </location>
</feature>
<dbReference type="PANTHER" id="PTHR43773:SF1">
    <property type="entry name" value="MAGNESIUM TRANSPORTER MGTE"/>
    <property type="match status" value="1"/>
</dbReference>
<keyword evidence="8" id="KW-0129">CBS domain</keyword>
<evidence type="ECO:0000256" key="9">
    <source>
        <dbReference type="RuleBase" id="RU362011"/>
    </source>
</evidence>
<dbReference type="NCBIfam" id="TIGR00400">
    <property type="entry name" value="mgtE"/>
    <property type="match status" value="1"/>
</dbReference>
<comment type="similarity">
    <text evidence="2 9">Belongs to the SLC41A transporter family.</text>
</comment>
<dbReference type="InterPro" id="IPR006669">
    <property type="entry name" value="MgtE_transporter"/>
</dbReference>
<dbReference type="EMBL" id="ABVL01000004">
    <property type="protein sequence ID" value="EDY20556.1"/>
    <property type="molecule type" value="Genomic_DNA"/>
</dbReference>
<gene>
    <name evidence="11" type="ORF">CfE428DRAFT_1753</name>
</gene>
<keyword evidence="4 9" id="KW-0812">Transmembrane</keyword>
<protein>
    <recommendedName>
        <fullName evidence="9">Magnesium transporter MgtE</fullName>
    </recommendedName>
</protein>
<comment type="function">
    <text evidence="9">Acts as a magnesium transporter.</text>
</comment>
<dbReference type="AlphaFoldDB" id="B4CYL5"/>
<dbReference type="Pfam" id="PF01769">
    <property type="entry name" value="MgtE"/>
    <property type="match status" value="1"/>
</dbReference>
<evidence type="ECO:0000256" key="4">
    <source>
        <dbReference type="ARBA" id="ARBA00022692"/>
    </source>
</evidence>
<dbReference type="Proteomes" id="UP000005824">
    <property type="component" value="Unassembled WGS sequence"/>
</dbReference>
<keyword evidence="5 9" id="KW-0460">Magnesium</keyword>
<keyword evidence="9" id="KW-0479">Metal-binding</keyword>
<reference evidence="11 12" key="1">
    <citation type="journal article" date="2011" name="J. Bacteriol.">
        <title>Genome sequence of Chthoniobacter flavus Ellin428, an aerobic heterotrophic soil bacterium.</title>
        <authorList>
            <person name="Kant R."/>
            <person name="van Passel M.W."/>
            <person name="Palva A."/>
            <person name="Lucas S."/>
            <person name="Lapidus A."/>
            <person name="Glavina Del Rio T."/>
            <person name="Dalin E."/>
            <person name="Tice H."/>
            <person name="Bruce D."/>
            <person name="Goodwin L."/>
            <person name="Pitluck S."/>
            <person name="Larimer F.W."/>
            <person name="Land M.L."/>
            <person name="Hauser L."/>
            <person name="Sangwan P."/>
            <person name="de Vos W.M."/>
            <person name="Janssen P.H."/>
            <person name="Smidt H."/>
        </authorList>
    </citation>
    <scope>NUCLEOTIDE SEQUENCE [LARGE SCALE GENOMIC DNA]</scope>
    <source>
        <strain evidence="11 12">Ellin428</strain>
    </source>
</reference>
<evidence type="ECO:0000313" key="12">
    <source>
        <dbReference type="Proteomes" id="UP000005824"/>
    </source>
</evidence>
<sequence length="493" mass="55144">MGRRGLKSGSRKIFTLGGWQTVFPGVSLPEHPLMLGNLIGPEIKELIEERNFTALREAFAEWTPPDIAECLTELPEDEQAVVFRLLPHVKSTDVFEYLQPEAQKTILKAMGHSDAARILNDMSADDRTALLEELPGSAVAQMLQLLSPEEKAVAQSLLNYPDGTVGRHMTPEFVTVREDWTIAQVLDHVREFGRDSETLNVIYVTDERGRLIDDVRIREFLIRPVTTRVSEFRDHQFVALKATDEASNAYDLFKKYDRTILPVTDSEDKLLGIVTVDDVLDIQEEVTTEEMQKMGGMEALDEPYTTIAMHRMVKKRATWLIILFLSEMLTATAMQSYNDEISKAVVLAMFLPLIMSSGGNSGSQATTLIIRAMGVGEVRLRDWFRIMKKEIFAGLSLGVILGIIGFFRISLWQFLHIFDYGQYHWYIAATVGAALVGVVMWGSVAGAMLPFVLRRCGLDPAVSSAPFVATLVDVTGLLIYFNVARVILHGTLL</sequence>
<comment type="caution">
    <text evidence="9">Lacks conserved residue(s) required for the propagation of feature annotation.</text>
</comment>
<keyword evidence="3 9" id="KW-0813">Transport</keyword>
<accession>B4CYL5</accession>
<dbReference type="InterPro" id="IPR000644">
    <property type="entry name" value="CBS_dom"/>
</dbReference>
<dbReference type="Gene3D" id="1.25.60.10">
    <property type="entry name" value="MgtE N-terminal domain-like"/>
    <property type="match status" value="1"/>
</dbReference>
<evidence type="ECO:0000256" key="3">
    <source>
        <dbReference type="ARBA" id="ARBA00022448"/>
    </source>
</evidence>
<dbReference type="SMART" id="SM00924">
    <property type="entry name" value="MgtE_N"/>
    <property type="match status" value="1"/>
</dbReference>
<dbReference type="GO" id="GO:0046872">
    <property type="term" value="F:metal ion binding"/>
    <property type="evidence" value="ECO:0007669"/>
    <property type="project" value="UniProtKB-KW"/>
</dbReference>
<keyword evidence="9" id="KW-1003">Cell membrane</keyword>
<dbReference type="InParanoid" id="B4CYL5"/>
<comment type="subcellular location">
    <subcellularLocation>
        <location evidence="9">Cell membrane</location>
        <topology evidence="9">Multi-pass membrane protein</topology>
    </subcellularLocation>
    <subcellularLocation>
        <location evidence="1">Membrane</location>
        <topology evidence="1">Multi-pass membrane protein</topology>
    </subcellularLocation>
</comment>
<dbReference type="PANTHER" id="PTHR43773">
    <property type="entry name" value="MAGNESIUM TRANSPORTER MGTE"/>
    <property type="match status" value="1"/>
</dbReference>
<feature type="domain" description="CBS" evidence="10">
    <location>
        <begin position="169"/>
        <end position="231"/>
    </location>
</feature>
<dbReference type="InterPro" id="IPR036739">
    <property type="entry name" value="SLC41_membr_dom_sf"/>
</dbReference>
<dbReference type="Pfam" id="PF00571">
    <property type="entry name" value="CBS"/>
    <property type="match status" value="2"/>
</dbReference>
<dbReference type="InterPro" id="IPR006667">
    <property type="entry name" value="SLC41_membr_dom"/>
</dbReference>
<comment type="caution">
    <text evidence="11">The sequence shown here is derived from an EMBL/GenBank/DDBJ whole genome shotgun (WGS) entry which is preliminary data.</text>
</comment>
<evidence type="ECO:0000259" key="10">
    <source>
        <dbReference type="PROSITE" id="PS51371"/>
    </source>
</evidence>
<dbReference type="InterPro" id="IPR006668">
    <property type="entry name" value="Mg_transptr_MgtE_intracell_dom"/>
</dbReference>
<feature type="domain" description="CBS" evidence="10">
    <location>
        <begin position="233"/>
        <end position="290"/>
    </location>
</feature>
<dbReference type="InterPro" id="IPR046342">
    <property type="entry name" value="CBS_dom_sf"/>
</dbReference>
<evidence type="ECO:0000256" key="1">
    <source>
        <dbReference type="ARBA" id="ARBA00004141"/>
    </source>
</evidence>
<feature type="transmembrane region" description="Helical" evidence="9">
    <location>
        <begin position="391"/>
        <end position="411"/>
    </location>
</feature>
<dbReference type="SUPFAM" id="SSF161093">
    <property type="entry name" value="MgtE membrane domain-like"/>
    <property type="match status" value="1"/>
</dbReference>